<feature type="chain" id="PRO_5001698443" evidence="1">
    <location>
        <begin position="19"/>
        <end position="96"/>
    </location>
</feature>
<dbReference type="AlphaFoldDB" id="A0A074S1P5"/>
<dbReference type="Proteomes" id="UP000027456">
    <property type="component" value="Unassembled WGS sequence"/>
</dbReference>
<keyword evidence="3" id="KW-1185">Reference proteome</keyword>
<evidence type="ECO:0000256" key="1">
    <source>
        <dbReference type="SAM" id="SignalP"/>
    </source>
</evidence>
<sequence>MFYTRFLLAVATAVAVVAQEGKPVDDVRSVNRTEPAANVFGTTTQSINWTSMPDSLCVVPMYTNQAGMGSEKEPLTTQQALDICPRAQRIAVSSIG</sequence>
<accession>A0A074S1P5</accession>
<name>A0A074S1P5_9AGAM</name>
<dbReference type="EMBL" id="AZST01000220">
    <property type="protein sequence ID" value="KEP50798.1"/>
    <property type="molecule type" value="Genomic_DNA"/>
</dbReference>
<gene>
    <name evidence="2" type="ORF">V565_073180</name>
</gene>
<reference evidence="2 3" key="1">
    <citation type="submission" date="2013-12" db="EMBL/GenBank/DDBJ databases">
        <authorList>
            <person name="Cubeta M."/>
            <person name="Pakala S."/>
            <person name="Fedorova N."/>
            <person name="Thomas E."/>
            <person name="Dean R."/>
            <person name="Jabaji S."/>
            <person name="Neate S."/>
            <person name="Toda T."/>
            <person name="Tavantzis S."/>
            <person name="Vilgalys R."/>
            <person name="Bharathan N."/>
            <person name="Pakala S."/>
            <person name="Losada L.S."/>
            <person name="Zafar N."/>
            <person name="Nierman W."/>
        </authorList>
    </citation>
    <scope>NUCLEOTIDE SEQUENCE [LARGE SCALE GENOMIC DNA]</scope>
    <source>
        <strain evidence="2 3">123E</strain>
    </source>
</reference>
<feature type="signal peptide" evidence="1">
    <location>
        <begin position="1"/>
        <end position="18"/>
    </location>
</feature>
<comment type="caution">
    <text evidence="2">The sequence shown here is derived from an EMBL/GenBank/DDBJ whole genome shotgun (WGS) entry which is preliminary data.</text>
</comment>
<organism evidence="2 3">
    <name type="scientific">Rhizoctonia solani 123E</name>
    <dbReference type="NCBI Taxonomy" id="1423351"/>
    <lineage>
        <taxon>Eukaryota</taxon>
        <taxon>Fungi</taxon>
        <taxon>Dikarya</taxon>
        <taxon>Basidiomycota</taxon>
        <taxon>Agaricomycotina</taxon>
        <taxon>Agaricomycetes</taxon>
        <taxon>Cantharellales</taxon>
        <taxon>Ceratobasidiaceae</taxon>
        <taxon>Rhizoctonia</taxon>
    </lineage>
</organism>
<keyword evidence="1" id="KW-0732">Signal</keyword>
<dbReference type="HOGENOM" id="CLU_136361_0_0_1"/>
<evidence type="ECO:0000313" key="2">
    <source>
        <dbReference type="EMBL" id="KEP50798.1"/>
    </source>
</evidence>
<dbReference type="OrthoDB" id="3207120at2759"/>
<protein>
    <submittedName>
        <fullName evidence="2">Uncharacterized protein</fullName>
    </submittedName>
</protein>
<proteinExistence type="predicted"/>
<evidence type="ECO:0000313" key="3">
    <source>
        <dbReference type="Proteomes" id="UP000027456"/>
    </source>
</evidence>